<keyword evidence="5" id="KW-1185">Reference proteome</keyword>
<feature type="compositionally biased region" description="Gly residues" evidence="2">
    <location>
        <begin position="1"/>
        <end position="10"/>
    </location>
</feature>
<sequence>MAGVVGGGGSVPSLPPPRPKSPPEYPDLYGKRRELAKVQRLEREIGFLEEEMKSIEGLQPASRSCKEVADFVMGNVDPLIPTTKKIRRSQRFWKWLCFWCSGVSCLDVSWICCCWSPSCCECTLCSCSNPCRRCRMPKCNCCSSSCWNSKCFSKSSTSTCSWINCCAPKCPSCLITCSSLRCKCYPNCPKVNTSTSSICSCFCNKSCCCSCYPCYFCY</sequence>
<evidence type="ECO:0000313" key="4">
    <source>
        <dbReference type="EMBL" id="KAL3830044.1"/>
    </source>
</evidence>
<dbReference type="Proteomes" id="UP001634393">
    <property type="component" value="Unassembled WGS sequence"/>
</dbReference>
<keyword evidence="1" id="KW-0175">Coiled coil</keyword>
<dbReference type="PANTHER" id="PTHR32378">
    <property type="entry name" value="GUANINE NUCLEOTIDE-BINDING PROTEIN SUBUNIT GAMMA 3"/>
    <property type="match status" value="1"/>
</dbReference>
<dbReference type="AlphaFoldDB" id="A0ABD3SZI3"/>
<dbReference type="PANTHER" id="PTHR32378:SF10">
    <property type="entry name" value="GUANINE NUCLEOTIDE-BINDING PROTEIN SUBUNIT GAMMA 3"/>
    <property type="match status" value="1"/>
</dbReference>
<dbReference type="EMBL" id="JBJXBP010000005">
    <property type="protein sequence ID" value="KAL3830044.1"/>
    <property type="molecule type" value="Genomic_DNA"/>
</dbReference>
<evidence type="ECO:0000313" key="5">
    <source>
        <dbReference type="Proteomes" id="UP001634393"/>
    </source>
</evidence>
<reference evidence="4 5" key="1">
    <citation type="submission" date="2024-12" db="EMBL/GenBank/DDBJ databases">
        <title>The unique morphological basis and parallel evolutionary history of personate flowers in Penstemon.</title>
        <authorList>
            <person name="Depatie T.H."/>
            <person name="Wessinger C.A."/>
        </authorList>
    </citation>
    <scope>NUCLEOTIDE SEQUENCE [LARGE SCALE GENOMIC DNA]</scope>
    <source>
        <strain evidence="4">WTNN_2</strain>
        <tissue evidence="4">Leaf</tissue>
    </source>
</reference>
<feature type="domain" description="G protein gamma" evidence="3">
    <location>
        <begin position="34"/>
        <end position="101"/>
    </location>
</feature>
<accession>A0ABD3SZI3</accession>
<evidence type="ECO:0000256" key="1">
    <source>
        <dbReference type="SAM" id="Coils"/>
    </source>
</evidence>
<gene>
    <name evidence="4" type="ORF">ACJIZ3_018846</name>
</gene>
<evidence type="ECO:0000259" key="3">
    <source>
        <dbReference type="SMART" id="SM01224"/>
    </source>
</evidence>
<comment type="caution">
    <text evidence="4">The sequence shown here is derived from an EMBL/GenBank/DDBJ whole genome shotgun (WGS) entry which is preliminary data.</text>
</comment>
<name>A0ABD3SZI3_9LAMI</name>
<feature type="region of interest" description="Disordered" evidence="2">
    <location>
        <begin position="1"/>
        <end position="27"/>
    </location>
</feature>
<feature type="compositionally biased region" description="Pro residues" evidence="2">
    <location>
        <begin position="13"/>
        <end position="25"/>
    </location>
</feature>
<proteinExistence type="predicted"/>
<dbReference type="InterPro" id="IPR055305">
    <property type="entry name" value="GG3-like"/>
</dbReference>
<dbReference type="SMART" id="SM01224">
    <property type="entry name" value="G_gamma"/>
    <property type="match status" value="1"/>
</dbReference>
<feature type="coiled-coil region" evidence="1">
    <location>
        <begin position="31"/>
        <end position="58"/>
    </location>
</feature>
<dbReference type="InterPro" id="IPR015898">
    <property type="entry name" value="G-protein_gamma-like_dom"/>
</dbReference>
<evidence type="ECO:0000256" key="2">
    <source>
        <dbReference type="SAM" id="MobiDB-lite"/>
    </source>
</evidence>
<protein>
    <recommendedName>
        <fullName evidence="3">G protein gamma domain-containing protein</fullName>
    </recommendedName>
</protein>
<organism evidence="4 5">
    <name type="scientific">Penstemon smallii</name>
    <dbReference type="NCBI Taxonomy" id="265156"/>
    <lineage>
        <taxon>Eukaryota</taxon>
        <taxon>Viridiplantae</taxon>
        <taxon>Streptophyta</taxon>
        <taxon>Embryophyta</taxon>
        <taxon>Tracheophyta</taxon>
        <taxon>Spermatophyta</taxon>
        <taxon>Magnoliopsida</taxon>
        <taxon>eudicotyledons</taxon>
        <taxon>Gunneridae</taxon>
        <taxon>Pentapetalae</taxon>
        <taxon>asterids</taxon>
        <taxon>lamiids</taxon>
        <taxon>Lamiales</taxon>
        <taxon>Plantaginaceae</taxon>
        <taxon>Cheloneae</taxon>
        <taxon>Penstemon</taxon>
    </lineage>
</organism>